<organism evidence="1 2">
    <name type="scientific">Flavobacterium ponti</name>
    <dbReference type="NCBI Taxonomy" id="665133"/>
    <lineage>
        <taxon>Bacteria</taxon>
        <taxon>Pseudomonadati</taxon>
        <taxon>Bacteroidota</taxon>
        <taxon>Flavobacteriia</taxon>
        <taxon>Flavobacteriales</taxon>
        <taxon>Flavobacteriaceae</taxon>
        <taxon>Flavobacterium</taxon>
    </lineage>
</organism>
<evidence type="ECO:0000313" key="2">
    <source>
        <dbReference type="Proteomes" id="UP001595885"/>
    </source>
</evidence>
<dbReference type="InterPro" id="IPR046070">
    <property type="entry name" value="DUF6029"/>
</dbReference>
<keyword evidence="2" id="KW-1185">Reference proteome</keyword>
<dbReference type="Pfam" id="PF19494">
    <property type="entry name" value="DUF6029"/>
    <property type="match status" value="1"/>
</dbReference>
<dbReference type="RefSeq" id="WP_379743548.1">
    <property type="nucleotide sequence ID" value="NZ_JBHSGW010000028.1"/>
</dbReference>
<dbReference type="Proteomes" id="UP001595885">
    <property type="component" value="Unassembled WGS sequence"/>
</dbReference>
<reference evidence="2" key="1">
    <citation type="journal article" date="2019" name="Int. J. Syst. Evol. Microbiol.">
        <title>The Global Catalogue of Microorganisms (GCM) 10K type strain sequencing project: providing services to taxonomists for standard genome sequencing and annotation.</title>
        <authorList>
            <consortium name="The Broad Institute Genomics Platform"/>
            <consortium name="The Broad Institute Genome Sequencing Center for Infectious Disease"/>
            <person name="Wu L."/>
            <person name="Ma J."/>
        </authorList>
    </citation>
    <scope>NUCLEOTIDE SEQUENCE [LARGE SCALE GENOMIC DNA]</scope>
    <source>
        <strain evidence="2">CCUG 50349</strain>
    </source>
</reference>
<accession>A0ABV9P728</accession>
<name>A0ABV9P728_9FLAO</name>
<evidence type="ECO:0000313" key="1">
    <source>
        <dbReference type="EMBL" id="MFC4741021.1"/>
    </source>
</evidence>
<sequence>MKKIILSLLVISSFNIIAQEKKSGLLYGSFESNSQWYINDEINGREIKHPEDPFRSNNYLQLNYNYNKWTAGLQLESYAPNALLNYNPKYDETNVGTYFLNYKSNKIDATAGYFYEQFGSGLILRTWEDRALGINNALRGGRIKYSPIDDLTFIALYGKQRTGFDVANSDIFGFNTEFNASSLLNFEASDLSLGLSYVGRDEKTDVEKPKFESLTNAFSGRLNFSHNSFYASTEYAYKSEEPVIINNSIDNNFIKPGNAILVNFGYSQKNLGIDATLRRMENMSFYSEREPELYIDNNFSGGSTSYNFNDKIVNYLPALTKQHHYNLANIYVYQVQKIDIPDPAIGKIGEIGGQFDIFYNFEKESALGGKYGTKVTVNIANWYNLKGNYTYFPPSYNTEFFGSGKKYFSDYNIEITKKINDKLQGNFVYVNQYVNQKFLQGGSLVKTNIVAADATYKINKTQSVRLQGEHMWADADKKNWAGATLEFYYNPKLSFYVWDMYNYGNNKVGEGKVHYYNLGGSYRKGASRVALNYGRQRGGLVCVGGVCRFVPESKGLSISLSTSF</sequence>
<dbReference type="EMBL" id="JBHSGW010000028">
    <property type="protein sequence ID" value="MFC4741021.1"/>
    <property type="molecule type" value="Genomic_DNA"/>
</dbReference>
<gene>
    <name evidence="1" type="ORF">ACFO3U_13545</name>
</gene>
<comment type="caution">
    <text evidence="1">The sequence shown here is derived from an EMBL/GenBank/DDBJ whole genome shotgun (WGS) entry which is preliminary data.</text>
</comment>
<proteinExistence type="predicted"/>
<protein>
    <submittedName>
        <fullName evidence="1">DUF6029 family protein</fullName>
    </submittedName>
</protein>